<dbReference type="EMBL" id="CACVBS010000068">
    <property type="protein sequence ID" value="CAA7268582.1"/>
    <property type="molecule type" value="Genomic_DNA"/>
</dbReference>
<organism evidence="4 5">
    <name type="scientific">Cyclocybe aegerita</name>
    <name type="common">Black poplar mushroom</name>
    <name type="synonym">Agrocybe aegerita</name>
    <dbReference type="NCBI Taxonomy" id="1973307"/>
    <lineage>
        <taxon>Eukaryota</taxon>
        <taxon>Fungi</taxon>
        <taxon>Dikarya</taxon>
        <taxon>Basidiomycota</taxon>
        <taxon>Agaricomycotina</taxon>
        <taxon>Agaricomycetes</taxon>
        <taxon>Agaricomycetidae</taxon>
        <taxon>Agaricales</taxon>
        <taxon>Agaricineae</taxon>
        <taxon>Bolbitiaceae</taxon>
        <taxon>Cyclocybe</taxon>
    </lineage>
</organism>
<feature type="transmembrane region" description="Helical" evidence="2">
    <location>
        <begin position="35"/>
        <end position="57"/>
    </location>
</feature>
<evidence type="ECO:0000259" key="3">
    <source>
        <dbReference type="Pfam" id="PF20152"/>
    </source>
</evidence>
<feature type="transmembrane region" description="Helical" evidence="2">
    <location>
        <begin position="106"/>
        <end position="124"/>
    </location>
</feature>
<dbReference type="InterPro" id="IPR045339">
    <property type="entry name" value="DUF6534"/>
</dbReference>
<reference evidence="4 5" key="1">
    <citation type="submission" date="2020-01" db="EMBL/GenBank/DDBJ databases">
        <authorList>
            <person name="Gupta K D."/>
        </authorList>
    </citation>
    <scope>NUCLEOTIDE SEQUENCE [LARGE SCALE GENOMIC DNA]</scope>
</reference>
<keyword evidence="2" id="KW-0812">Transmembrane</keyword>
<feature type="region of interest" description="Disordered" evidence="1">
    <location>
        <begin position="151"/>
        <end position="186"/>
    </location>
</feature>
<dbReference type="PANTHER" id="PTHR40465">
    <property type="entry name" value="CHROMOSOME 1, WHOLE GENOME SHOTGUN SEQUENCE"/>
    <property type="match status" value="1"/>
</dbReference>
<keyword evidence="5" id="KW-1185">Reference proteome</keyword>
<comment type="caution">
    <text evidence="4">The sequence shown here is derived from an EMBL/GenBank/DDBJ whole genome shotgun (WGS) entry which is preliminary data.</text>
</comment>
<feature type="transmembrane region" description="Helical" evidence="2">
    <location>
        <begin position="69"/>
        <end position="100"/>
    </location>
</feature>
<evidence type="ECO:0000256" key="2">
    <source>
        <dbReference type="SAM" id="Phobius"/>
    </source>
</evidence>
<accession>A0A8S0X696</accession>
<dbReference type="Proteomes" id="UP000467700">
    <property type="component" value="Unassembled WGS sequence"/>
</dbReference>
<dbReference type="AlphaFoldDB" id="A0A8S0X696"/>
<evidence type="ECO:0000313" key="5">
    <source>
        <dbReference type="Proteomes" id="UP000467700"/>
    </source>
</evidence>
<dbReference type="Pfam" id="PF20152">
    <property type="entry name" value="DUF6534"/>
    <property type="match status" value="1"/>
</dbReference>
<proteinExistence type="predicted"/>
<feature type="domain" description="DUF6534" evidence="3">
    <location>
        <begin position="41"/>
        <end position="127"/>
    </location>
</feature>
<gene>
    <name evidence="4" type="ORF">AAE3_LOCUS10848</name>
</gene>
<protein>
    <recommendedName>
        <fullName evidence="3">DUF6534 domain-containing protein</fullName>
    </recommendedName>
</protein>
<name>A0A8S0X696_CYCAE</name>
<evidence type="ECO:0000313" key="4">
    <source>
        <dbReference type="EMBL" id="CAA7268582.1"/>
    </source>
</evidence>
<keyword evidence="2" id="KW-1133">Transmembrane helix</keyword>
<dbReference type="OrthoDB" id="3265526at2759"/>
<dbReference type="PANTHER" id="PTHR40465:SF1">
    <property type="entry name" value="DUF6534 DOMAIN-CONTAINING PROTEIN"/>
    <property type="match status" value="1"/>
</dbReference>
<sequence>MPRRAAGGIWVAVQTKRHGDYTDPNITDYVFPPSYLWLISSAAADSLIAVSLAWSLYRRKTGFRATDAVITRIILFSVQTGIVTSVAALVSMITFVALPLTNTTTFVFNVLLMKLYGNFILATLNNRGVWQASLHPPEISILFPEPPKRINIDPSDSGVRARRATASGSPESKDAIALGPMKGLPV</sequence>
<evidence type="ECO:0000256" key="1">
    <source>
        <dbReference type="SAM" id="MobiDB-lite"/>
    </source>
</evidence>
<keyword evidence="2" id="KW-0472">Membrane</keyword>